<accession>A0ACC3AI58</accession>
<keyword evidence="1" id="KW-0560">Oxidoreductase</keyword>
<dbReference type="Proteomes" id="UP001172386">
    <property type="component" value="Unassembled WGS sequence"/>
</dbReference>
<dbReference type="EMBL" id="JAPDRQ010000015">
    <property type="protein sequence ID" value="KAJ9662502.1"/>
    <property type="molecule type" value="Genomic_DNA"/>
</dbReference>
<protein>
    <submittedName>
        <fullName evidence="1">S-glutathionyl-(Chloro)hydroquinone reductase</fullName>
        <ecNumber evidence="1">1.8.5.7</ecNumber>
    </submittedName>
</protein>
<sequence length="372" mass="42360">MTATTNTEPGPLLSGLPTAQHDGNIQSTAADPLPAKLFNEKGELQRPASQFRNWISRVPGARFSPEKGRYHLYVSYACPWAHRTLIVRKLKGLEEVIGVTVVHWHMSMVDSWRFVREGEDQGEDIEGKRGEDTNYNVGPDPLHIDQGVERLPDLYRLAMKGGKYEGRFTVPVLWDKKEETIVSNESSEILRMLDSEFEFVEGVDATRYKSVDLYPKELRQEIDEANAWMYERVNNGVYRCGMAKTQTAYHTAMTELFSSLDRIEEHLSSVSSSGPYYFGNTLTEVDVRLYVTIVRFDPVYVNIFKTNKAMIRTGYPAIHKWLKGLYWNEKAFGGTTNMRHIKGHYFESLTVLNPSGIVPEGPIPNVVGLDER</sequence>
<evidence type="ECO:0000313" key="1">
    <source>
        <dbReference type="EMBL" id="KAJ9662502.1"/>
    </source>
</evidence>
<proteinExistence type="predicted"/>
<gene>
    <name evidence="1" type="primary">ECM4_1</name>
    <name evidence="1" type="ORF">H2198_001391</name>
</gene>
<name>A0ACC3AI58_9EURO</name>
<keyword evidence="2" id="KW-1185">Reference proteome</keyword>
<organism evidence="1 2">
    <name type="scientific">Neophaeococcomyces mojaviensis</name>
    <dbReference type="NCBI Taxonomy" id="3383035"/>
    <lineage>
        <taxon>Eukaryota</taxon>
        <taxon>Fungi</taxon>
        <taxon>Dikarya</taxon>
        <taxon>Ascomycota</taxon>
        <taxon>Pezizomycotina</taxon>
        <taxon>Eurotiomycetes</taxon>
        <taxon>Chaetothyriomycetidae</taxon>
        <taxon>Chaetothyriales</taxon>
        <taxon>Chaetothyriales incertae sedis</taxon>
        <taxon>Neophaeococcomyces</taxon>
    </lineage>
</organism>
<comment type="caution">
    <text evidence="1">The sequence shown here is derived from an EMBL/GenBank/DDBJ whole genome shotgun (WGS) entry which is preliminary data.</text>
</comment>
<dbReference type="EC" id="1.8.5.7" evidence="1"/>
<reference evidence="1" key="1">
    <citation type="submission" date="2022-10" db="EMBL/GenBank/DDBJ databases">
        <title>Culturing micro-colonial fungi from biological soil crusts in the Mojave desert and describing Neophaeococcomyces mojavensis, and introducing the new genera and species Taxawa tesnikishii.</title>
        <authorList>
            <person name="Kurbessoian T."/>
            <person name="Stajich J.E."/>
        </authorList>
    </citation>
    <scope>NUCLEOTIDE SEQUENCE</scope>
    <source>
        <strain evidence="1">JES_112</strain>
    </source>
</reference>
<evidence type="ECO:0000313" key="2">
    <source>
        <dbReference type="Proteomes" id="UP001172386"/>
    </source>
</evidence>